<dbReference type="RefSeq" id="WP_209524991.1">
    <property type="nucleotide sequence ID" value="NZ_JAEEGA010000002.1"/>
</dbReference>
<keyword evidence="2" id="KW-1185">Reference proteome</keyword>
<dbReference type="AlphaFoldDB" id="A0A940P5F2"/>
<protein>
    <submittedName>
        <fullName evidence="1">Uncharacterized protein</fullName>
    </submittedName>
</protein>
<accession>A0A940P5F2</accession>
<evidence type="ECO:0000313" key="2">
    <source>
        <dbReference type="Proteomes" id="UP000674938"/>
    </source>
</evidence>
<comment type="caution">
    <text evidence="1">The sequence shown here is derived from an EMBL/GenBank/DDBJ whole genome shotgun (WGS) entry which is preliminary data.</text>
</comment>
<name>A0A940P5F2_9ENTE</name>
<evidence type="ECO:0000313" key="1">
    <source>
        <dbReference type="EMBL" id="MBP1040096.1"/>
    </source>
</evidence>
<dbReference type="EMBL" id="JAEEGA010000002">
    <property type="protein sequence ID" value="MBP1040096.1"/>
    <property type="molecule type" value="Genomic_DNA"/>
</dbReference>
<organism evidence="1 2">
    <name type="scientific">Vagococcus allomyrinae</name>
    <dbReference type="NCBI Taxonomy" id="2794353"/>
    <lineage>
        <taxon>Bacteria</taxon>
        <taxon>Bacillati</taxon>
        <taxon>Bacillota</taxon>
        <taxon>Bacilli</taxon>
        <taxon>Lactobacillales</taxon>
        <taxon>Enterococcaceae</taxon>
        <taxon>Vagococcus</taxon>
    </lineage>
</organism>
<dbReference type="Proteomes" id="UP000674938">
    <property type="component" value="Unassembled WGS sequence"/>
</dbReference>
<reference evidence="1" key="1">
    <citation type="submission" date="2020-12" db="EMBL/GenBank/DDBJ databases">
        <title>Vagococcus allomyrinae sp. nov. and Enterococcus lavae sp. nov., isolated from the larvae of Allomyrina dichotoma.</title>
        <authorList>
            <person name="Lee S.D."/>
        </authorList>
    </citation>
    <scope>NUCLEOTIDE SEQUENCE</scope>
    <source>
        <strain evidence="1">BWB3-3</strain>
    </source>
</reference>
<sequence length="70" mass="7785">MAQTAFLSHAAEIGYTSIGKKSKQQLPNLKETVESDTMVALGNLFVKLIPKDDVKLEEVVTVKRTRHQMA</sequence>
<proteinExistence type="predicted"/>
<gene>
    <name evidence="1" type="ORF">I6N95_03620</name>
</gene>